<dbReference type="SFLD" id="SFLDS00003">
    <property type="entry name" value="Haloacid_Dehalogenase"/>
    <property type="match status" value="1"/>
</dbReference>
<accession>A0A0X8FD28</accession>
<dbReference type="CDD" id="cd07518">
    <property type="entry name" value="HAD_YbiV-Like"/>
    <property type="match status" value="1"/>
</dbReference>
<dbReference type="KEGG" id="aun:AWM73_00205"/>
<dbReference type="GeneID" id="35767032"/>
<dbReference type="SUPFAM" id="SSF56784">
    <property type="entry name" value="HAD-like"/>
    <property type="match status" value="1"/>
</dbReference>
<dbReference type="GO" id="GO:0000287">
    <property type="term" value="F:magnesium ion binding"/>
    <property type="evidence" value="ECO:0007669"/>
    <property type="project" value="TreeGrafter"/>
</dbReference>
<evidence type="ECO:0000313" key="3">
    <source>
        <dbReference type="Proteomes" id="UP000594771"/>
    </source>
</evidence>
<reference evidence="1" key="2">
    <citation type="submission" date="2022-09" db="EMBL/GenBank/DDBJ databases">
        <title>Aerococcus urinae taxonomy study.</title>
        <authorList>
            <person name="Christensen J."/>
            <person name="Senneby E."/>
        </authorList>
    </citation>
    <scope>NUCLEOTIDE SEQUENCE</scope>
    <source>
        <strain evidence="1">NLD-066-U95</strain>
    </source>
</reference>
<dbReference type="PANTHER" id="PTHR10000">
    <property type="entry name" value="PHOSPHOSERINE PHOSPHATASE"/>
    <property type="match status" value="1"/>
</dbReference>
<evidence type="ECO:0000313" key="1">
    <source>
        <dbReference type="EMBL" id="MCY3053478.1"/>
    </source>
</evidence>
<dbReference type="EMBL" id="JAOTML010000005">
    <property type="protein sequence ID" value="MCY3053478.1"/>
    <property type="molecule type" value="Genomic_DNA"/>
</dbReference>
<proteinExistence type="predicted"/>
<dbReference type="Gene3D" id="3.40.50.1000">
    <property type="entry name" value="HAD superfamily/HAD-like"/>
    <property type="match status" value="1"/>
</dbReference>
<dbReference type="InterPro" id="IPR023214">
    <property type="entry name" value="HAD_sf"/>
</dbReference>
<dbReference type="PANTHER" id="PTHR10000:SF53">
    <property type="entry name" value="5-AMINO-6-(5-PHOSPHO-D-RIBITYLAMINO)URACIL PHOSPHATASE YBJI-RELATED"/>
    <property type="match status" value="1"/>
</dbReference>
<evidence type="ECO:0000313" key="2">
    <source>
        <dbReference type="EMBL" id="QPS01654.1"/>
    </source>
</evidence>
<dbReference type="OrthoDB" id="9814970at2"/>
<sequence length="271" mass="30021">MPNLENVRLIAIDMDKTLITDSGELPDRFESLVKELSQVDVLVAIASGRPNYTLKAMFPHLEDQIAFISDNGGYVSYQGQALYQELIDPKDYQAMVRFAQSIPDNVGVLCGLDGAYVAKEAKLYDQALRYYYYQLNYVDDLTQQDLPANKFTIYLPHNNSKAQHDQAYAPKFGDDFSVAVSGLDWIDITALGVDKGQGISHLGQAEGISPQEMLAIGDNYNDIPMLEVAQYSYAVANAHDDIKAVAKYLAPSNNDHGVIQVMDQVLQAKQA</sequence>
<keyword evidence="2" id="KW-0378">Hydrolase</keyword>
<dbReference type="RefSeq" id="WP_060777523.1">
    <property type="nucleotide sequence ID" value="NZ_CAJHLF010000012.1"/>
</dbReference>
<name>A0A0X8FD28_9LACT</name>
<reference evidence="2 3" key="1">
    <citation type="submission" date="2020-12" db="EMBL/GenBank/DDBJ databases">
        <title>FDA dAtabase for Regulatory Grade micrObial Sequences (FDA-ARGOS): Supporting development and validation of Infectious Disease Dx tests.</title>
        <authorList>
            <person name="Sproer C."/>
            <person name="Gronow S."/>
            <person name="Severitt S."/>
            <person name="Schroder I."/>
            <person name="Tallon L."/>
            <person name="Sadzewicz L."/>
            <person name="Zhao X."/>
            <person name="Boylan J."/>
            <person name="Ott S."/>
            <person name="Bowen H."/>
            <person name="Vavikolanu K."/>
            <person name="Mehta A."/>
            <person name="Aluvathingal J."/>
            <person name="Nadendla S."/>
            <person name="Lowell S."/>
            <person name="Myers T."/>
            <person name="Yan Y."/>
            <person name="Sichtig H."/>
        </authorList>
    </citation>
    <scope>NUCLEOTIDE SEQUENCE [LARGE SCALE GENOMIC DNA]</scope>
    <source>
        <strain evidence="2 3">FDAARGOS_911</strain>
    </source>
</reference>
<dbReference type="NCBIfam" id="TIGR00099">
    <property type="entry name" value="Cof-subfamily"/>
    <property type="match status" value="1"/>
</dbReference>
<organism evidence="2 3">
    <name type="scientific">Aerococcus urinae</name>
    <dbReference type="NCBI Taxonomy" id="1376"/>
    <lineage>
        <taxon>Bacteria</taxon>
        <taxon>Bacillati</taxon>
        <taxon>Bacillota</taxon>
        <taxon>Bacilli</taxon>
        <taxon>Lactobacillales</taxon>
        <taxon>Aerococcaceae</taxon>
        <taxon>Aerococcus</taxon>
    </lineage>
</organism>
<dbReference type="AlphaFoldDB" id="A0A0X8FD28"/>
<protein>
    <submittedName>
        <fullName evidence="2">Cof-type HAD-IIB family hydrolase</fullName>
    </submittedName>
</protein>
<dbReference type="GO" id="GO:0016791">
    <property type="term" value="F:phosphatase activity"/>
    <property type="evidence" value="ECO:0007669"/>
    <property type="project" value="TreeGrafter"/>
</dbReference>
<dbReference type="SFLD" id="SFLDG01140">
    <property type="entry name" value="C2.B:_Phosphomannomutase_and_P"/>
    <property type="match status" value="1"/>
</dbReference>
<dbReference type="EMBL" id="CP065662">
    <property type="protein sequence ID" value="QPS01654.1"/>
    <property type="molecule type" value="Genomic_DNA"/>
</dbReference>
<dbReference type="Proteomes" id="UP000594771">
    <property type="component" value="Chromosome"/>
</dbReference>
<dbReference type="InterPro" id="IPR006379">
    <property type="entry name" value="HAD-SF_hydro_IIB"/>
</dbReference>
<gene>
    <name evidence="2" type="ORF">I6G68_00820</name>
    <name evidence="1" type="ORF">ODY43_05675</name>
</gene>
<dbReference type="NCBIfam" id="TIGR01484">
    <property type="entry name" value="HAD-SF-IIB"/>
    <property type="match status" value="1"/>
</dbReference>
<dbReference type="Proteomes" id="UP001069145">
    <property type="component" value="Unassembled WGS sequence"/>
</dbReference>
<dbReference type="Pfam" id="PF08282">
    <property type="entry name" value="Hydrolase_3"/>
    <property type="match status" value="1"/>
</dbReference>
<dbReference type="Gene3D" id="3.30.1240.10">
    <property type="match status" value="1"/>
</dbReference>
<dbReference type="GO" id="GO:0005829">
    <property type="term" value="C:cytosol"/>
    <property type="evidence" value="ECO:0007669"/>
    <property type="project" value="TreeGrafter"/>
</dbReference>
<dbReference type="InterPro" id="IPR036412">
    <property type="entry name" value="HAD-like_sf"/>
</dbReference>
<dbReference type="SFLD" id="SFLDG01144">
    <property type="entry name" value="C2.B.4:_PGP_Like"/>
    <property type="match status" value="1"/>
</dbReference>
<keyword evidence="4" id="KW-1185">Reference proteome</keyword>
<evidence type="ECO:0000313" key="4">
    <source>
        <dbReference type="Proteomes" id="UP001069145"/>
    </source>
</evidence>
<dbReference type="InterPro" id="IPR000150">
    <property type="entry name" value="Cof"/>
</dbReference>